<dbReference type="EMBL" id="AJIL01000082">
    <property type="protein sequence ID" value="KNE96443.1"/>
    <property type="molecule type" value="Genomic_DNA"/>
</dbReference>
<accession>A0A0L0VAZ7</accession>
<evidence type="ECO:0000313" key="4">
    <source>
        <dbReference type="Proteomes" id="UP000054564"/>
    </source>
</evidence>
<dbReference type="PANTHER" id="PTHR45125">
    <property type="entry name" value="F21J9.4-RELATED"/>
    <property type="match status" value="1"/>
</dbReference>
<evidence type="ECO:0000313" key="3">
    <source>
        <dbReference type="EMBL" id="KNE96443.1"/>
    </source>
</evidence>
<proteinExistence type="predicted"/>
<gene>
    <name evidence="3" type="ORF">PSTG_10274</name>
</gene>
<reference evidence="4" key="1">
    <citation type="submission" date="2014-03" db="EMBL/GenBank/DDBJ databases">
        <title>The Genome Sequence of Puccinia striiformis f. sp. tritici PST-78.</title>
        <authorList>
            <consortium name="The Broad Institute Genome Sequencing Platform"/>
            <person name="Cuomo C."/>
            <person name="Hulbert S."/>
            <person name="Chen X."/>
            <person name="Walker B."/>
            <person name="Young S.K."/>
            <person name="Zeng Q."/>
            <person name="Gargeya S."/>
            <person name="Fitzgerald M."/>
            <person name="Haas B."/>
            <person name="Abouelleil A."/>
            <person name="Alvarado L."/>
            <person name="Arachchi H.M."/>
            <person name="Berlin A.M."/>
            <person name="Chapman S.B."/>
            <person name="Goldberg J."/>
            <person name="Griggs A."/>
            <person name="Gujja S."/>
            <person name="Hansen M."/>
            <person name="Howarth C."/>
            <person name="Imamovic A."/>
            <person name="Larimer J."/>
            <person name="McCowan C."/>
            <person name="Montmayeur A."/>
            <person name="Murphy C."/>
            <person name="Neiman D."/>
            <person name="Pearson M."/>
            <person name="Priest M."/>
            <person name="Roberts A."/>
            <person name="Saif S."/>
            <person name="Shea T."/>
            <person name="Sisk P."/>
            <person name="Sykes S."/>
            <person name="Wortman J."/>
            <person name="Nusbaum C."/>
            <person name="Birren B."/>
        </authorList>
    </citation>
    <scope>NUCLEOTIDE SEQUENCE [LARGE SCALE GENOMIC DNA]</scope>
    <source>
        <strain evidence="4">race PST-78</strain>
    </source>
</reference>
<dbReference type="InterPro" id="IPR029466">
    <property type="entry name" value="NAM-associated_C"/>
</dbReference>
<feature type="compositionally biased region" description="Polar residues" evidence="1">
    <location>
        <begin position="239"/>
        <end position="248"/>
    </location>
</feature>
<name>A0A0L0VAZ7_9BASI</name>
<feature type="compositionally biased region" description="Polar residues" evidence="1">
    <location>
        <begin position="41"/>
        <end position="59"/>
    </location>
</feature>
<feature type="region of interest" description="Disordered" evidence="1">
    <location>
        <begin position="68"/>
        <end position="87"/>
    </location>
</feature>
<comment type="caution">
    <text evidence="3">The sequence shown here is derived from an EMBL/GenBank/DDBJ whole genome shotgun (WGS) entry which is preliminary data.</text>
</comment>
<evidence type="ECO:0000256" key="1">
    <source>
        <dbReference type="SAM" id="MobiDB-lite"/>
    </source>
</evidence>
<protein>
    <recommendedName>
        <fullName evidence="2">No apical meristem-associated C-terminal domain-containing protein</fullName>
    </recommendedName>
</protein>
<organism evidence="3 4">
    <name type="scientific">Puccinia striiformis f. sp. tritici PST-78</name>
    <dbReference type="NCBI Taxonomy" id="1165861"/>
    <lineage>
        <taxon>Eukaryota</taxon>
        <taxon>Fungi</taxon>
        <taxon>Dikarya</taxon>
        <taxon>Basidiomycota</taxon>
        <taxon>Pucciniomycotina</taxon>
        <taxon>Pucciniomycetes</taxon>
        <taxon>Pucciniales</taxon>
        <taxon>Pucciniaceae</taxon>
        <taxon>Puccinia</taxon>
    </lineage>
</organism>
<feature type="region of interest" description="Disordered" evidence="1">
    <location>
        <begin position="343"/>
        <end position="382"/>
    </location>
</feature>
<dbReference type="Proteomes" id="UP000054564">
    <property type="component" value="Unassembled WGS sequence"/>
</dbReference>
<feature type="region of interest" description="Disordered" evidence="1">
    <location>
        <begin position="229"/>
        <end position="262"/>
    </location>
</feature>
<keyword evidence="4" id="KW-1185">Reference proteome</keyword>
<feature type="domain" description="No apical meristem-associated C-terminal" evidence="2">
    <location>
        <begin position="195"/>
        <end position="346"/>
    </location>
</feature>
<dbReference type="STRING" id="1165861.A0A0L0VAZ7"/>
<feature type="compositionally biased region" description="Basic and acidic residues" evidence="1">
    <location>
        <begin position="347"/>
        <end position="382"/>
    </location>
</feature>
<feature type="region of interest" description="Disordered" evidence="1">
    <location>
        <begin position="1"/>
        <end position="59"/>
    </location>
</feature>
<sequence length="382" mass="42961">MVSIHQSTSRVARPIATTEKKKKPLAKKVPAEKDIKITKTRPGSSKATPNGSQQSIIPTSQQVITAIDTDQASPSESIDSKSSQSQNYCDGEDVQICKSWLEVSQDPLNSTNQAADTFWTRVAEQFTKHQESMANSPTVVNKFCGCVKQVELSNKSGETVEDCLVSAMKLFQAITIAENEQRVKKSKKAKKQPTKFTHMGCYHVLCHAQKWKDHCEELERKKIEEKKSLRLSSPLLDSGTGSQFTSDPLDNDQTSDAESVQSNQTVCAIGNKKAKEIAAKLREDKKFKEDMITVHRNLAKQTKAQNSILAVQQEAMTTLADNSVMQTDLATVPERSCPFYEWQQMKVPEKIQKEQADYEKKKKEEEKKARNEEKSKKRQTDD</sequence>
<feature type="compositionally biased region" description="Polar residues" evidence="1">
    <location>
        <begin position="1"/>
        <end position="10"/>
    </location>
</feature>
<feature type="compositionally biased region" description="Low complexity" evidence="1">
    <location>
        <begin position="73"/>
        <end position="85"/>
    </location>
</feature>
<evidence type="ECO:0000259" key="2">
    <source>
        <dbReference type="Pfam" id="PF14303"/>
    </source>
</evidence>
<dbReference type="AlphaFoldDB" id="A0A0L0VAZ7"/>
<dbReference type="PANTHER" id="PTHR45125:SF3">
    <property type="entry name" value="NO-APICAL-MERISTEM-ASSOCIATED CARBOXY-TERMINAL DOMAIN PROTEIN"/>
    <property type="match status" value="1"/>
</dbReference>
<dbReference type="Pfam" id="PF14303">
    <property type="entry name" value="NAM-associated"/>
    <property type="match status" value="1"/>
</dbReference>